<comment type="similarity">
    <text evidence="1 4 8">Belongs to the glycosyl hydrolase 26 family.</text>
</comment>
<keyword evidence="4" id="KW-0964">Secreted</keyword>
<dbReference type="AlphaFoldDB" id="A0AAP2DE51"/>
<feature type="active site" description="Proton donor" evidence="5 8">
    <location>
        <position position="179"/>
    </location>
</feature>
<keyword evidence="3 4" id="KW-0326">Glycosidase</keyword>
<dbReference type="InterPro" id="IPR016714">
    <property type="entry name" value="MANB/E"/>
</dbReference>
<keyword evidence="2 4" id="KW-0378">Hydrolase</keyword>
<dbReference type="EMBL" id="JAHESC010000052">
    <property type="protein sequence ID" value="MBT1689994.1"/>
    <property type="molecule type" value="Genomic_DNA"/>
</dbReference>
<sequence length="371" mass="42061">MNRLSLYILFMIALPALAQRPLDKQATTGTVALYHNLQTLSERGILFGHHETDAYGVGWIGTEGRSDVRDICGAYPAVHGWDLGKEGQPNNLDGVPFESMHRWIRDVYRRGGINTISWHVDNPVTGGGSWDTTRAVQAILPGGRLHADFVQRLDRVAAFLAACKQGKEFIPIIFRPYHEHNGNWFWWGKGLCTEQAYIQLWRFTVDYLKNTKGLHHILYAFSPDRSRMDLQDARASYLYGYPGDDYVDILGYDNYMDVGVAWNKKSPQEQAADLRAGLSAVSALAREKKKVAALTETGLEGVTNPVWYTQVILEPLKSDRSIQLAYIMVWRNGNDKHHYAPYRGHPAAADFKVFYGDPYTLFEDDLKAVYK</sequence>
<keyword evidence="4" id="KW-0732">Signal</keyword>
<dbReference type="SUPFAM" id="SSF51445">
    <property type="entry name" value="(Trans)glycosidases"/>
    <property type="match status" value="1"/>
</dbReference>
<organism evidence="10 11">
    <name type="scientific">Dawidia soli</name>
    <dbReference type="NCBI Taxonomy" id="2782352"/>
    <lineage>
        <taxon>Bacteria</taxon>
        <taxon>Pseudomonadati</taxon>
        <taxon>Bacteroidota</taxon>
        <taxon>Cytophagia</taxon>
        <taxon>Cytophagales</taxon>
        <taxon>Chryseotaleaceae</taxon>
        <taxon>Dawidia</taxon>
    </lineage>
</organism>
<dbReference type="PIRSF" id="PIRSF018168">
    <property type="entry name" value="Mannan-1_4-beta-mannosidase"/>
    <property type="match status" value="1"/>
</dbReference>
<protein>
    <recommendedName>
        <fullName evidence="4">Mannan endo-1,4-beta-mannosidase</fullName>
        <ecNumber evidence="4">3.2.1.78</ecNumber>
    </recommendedName>
</protein>
<feature type="binding site" evidence="6">
    <location>
        <position position="184"/>
    </location>
    <ligand>
        <name>substrate</name>
    </ligand>
</feature>
<dbReference type="PANTHER" id="PTHR40079:SF4">
    <property type="entry name" value="GH26 DOMAIN-CONTAINING PROTEIN-RELATED"/>
    <property type="match status" value="1"/>
</dbReference>
<evidence type="ECO:0000259" key="9">
    <source>
        <dbReference type="PROSITE" id="PS51764"/>
    </source>
</evidence>
<evidence type="ECO:0000256" key="6">
    <source>
        <dbReference type="PIRSR" id="PIRSR018168-2"/>
    </source>
</evidence>
<feature type="binding site" evidence="6">
    <location>
        <position position="255"/>
    </location>
    <ligand>
        <name>substrate</name>
    </ligand>
</feature>
<dbReference type="GO" id="GO:0016985">
    <property type="term" value="F:mannan endo-1,4-beta-mannosidase activity"/>
    <property type="evidence" value="ECO:0007669"/>
    <property type="project" value="UniProtKB-UniRule"/>
</dbReference>
<comment type="caution">
    <text evidence="10">The sequence shown here is derived from an EMBL/GenBank/DDBJ whole genome shotgun (WGS) entry which is preliminary data.</text>
</comment>
<dbReference type="EC" id="3.2.1.78" evidence="4"/>
<evidence type="ECO:0000256" key="8">
    <source>
        <dbReference type="PROSITE-ProRule" id="PRU01100"/>
    </source>
</evidence>
<accession>A0AAP2DE51</accession>
<feature type="site" description="Plays an important role in maintaining the position of the catalytic nucleophile" evidence="7">
    <location>
        <position position="178"/>
    </location>
</feature>
<feature type="domain" description="GH26" evidence="9">
    <location>
        <begin position="28"/>
        <end position="364"/>
    </location>
</feature>
<dbReference type="PROSITE" id="PS51764">
    <property type="entry name" value="GH26"/>
    <property type="match status" value="1"/>
</dbReference>
<dbReference type="Proteomes" id="UP001319180">
    <property type="component" value="Unassembled WGS sequence"/>
</dbReference>
<dbReference type="RefSeq" id="WP_254093214.1">
    <property type="nucleotide sequence ID" value="NZ_JAHESC010000052.1"/>
</dbReference>
<evidence type="ECO:0000256" key="4">
    <source>
        <dbReference type="PIRNR" id="PIRNR018168"/>
    </source>
</evidence>
<feature type="active site" description="Nucleophile" evidence="5 8">
    <location>
        <position position="296"/>
    </location>
</feature>
<evidence type="ECO:0000256" key="5">
    <source>
        <dbReference type="PIRSR" id="PIRSR018168-1"/>
    </source>
</evidence>
<reference evidence="10 11" key="1">
    <citation type="submission" date="2021-05" db="EMBL/GenBank/DDBJ databases">
        <title>A Polyphasic approach of four new species of the genus Ohtaekwangia: Ohtaekwangia histidinii sp. nov., Ohtaekwangia cretensis sp. nov., Ohtaekwangia indiensis sp. nov., Ohtaekwangia reichenbachii sp. nov. from diverse environment.</title>
        <authorList>
            <person name="Octaviana S."/>
        </authorList>
    </citation>
    <scope>NUCLEOTIDE SEQUENCE [LARGE SCALE GENOMIC DNA]</scope>
    <source>
        <strain evidence="10 11">PWU37</strain>
    </source>
</reference>
<evidence type="ECO:0000313" key="11">
    <source>
        <dbReference type="Proteomes" id="UP001319180"/>
    </source>
</evidence>
<dbReference type="Pfam" id="PF02156">
    <property type="entry name" value="Glyco_hydro_26"/>
    <property type="match status" value="1"/>
</dbReference>
<dbReference type="InterPro" id="IPR022790">
    <property type="entry name" value="GH26_dom"/>
</dbReference>
<proteinExistence type="inferred from homology"/>
<dbReference type="GO" id="GO:0006080">
    <property type="term" value="P:substituted mannan metabolic process"/>
    <property type="evidence" value="ECO:0007669"/>
    <property type="project" value="UniProtKB-UniRule"/>
</dbReference>
<keyword evidence="4" id="KW-0119">Carbohydrate metabolism</keyword>
<dbReference type="InterPro" id="IPR017853">
    <property type="entry name" value="GH"/>
</dbReference>
<dbReference type="Gene3D" id="3.20.20.80">
    <property type="entry name" value="Glycosidases"/>
    <property type="match status" value="1"/>
</dbReference>
<dbReference type="GO" id="GO:0005576">
    <property type="term" value="C:extracellular region"/>
    <property type="evidence" value="ECO:0007669"/>
    <property type="project" value="UniProtKB-SubCell"/>
</dbReference>
<dbReference type="PANTHER" id="PTHR40079">
    <property type="entry name" value="MANNAN ENDO-1,4-BETA-MANNOSIDASE E-RELATED"/>
    <property type="match status" value="1"/>
</dbReference>
<dbReference type="InterPro" id="IPR000805">
    <property type="entry name" value="Glyco_hydro_26"/>
</dbReference>
<comment type="subcellular location">
    <subcellularLocation>
        <location evidence="4">Secreted</location>
    </subcellularLocation>
</comment>
<evidence type="ECO:0000313" key="10">
    <source>
        <dbReference type="EMBL" id="MBT1689994.1"/>
    </source>
</evidence>
<feature type="binding site" evidence="6">
    <location>
        <position position="119"/>
    </location>
    <ligand>
        <name>substrate</name>
    </ligand>
</feature>
<dbReference type="PRINTS" id="PR00739">
    <property type="entry name" value="GLHYDRLASE26"/>
</dbReference>
<feature type="chain" id="PRO_5042675126" description="Mannan endo-1,4-beta-mannosidase" evidence="4">
    <location>
        <begin position="19"/>
        <end position="371"/>
    </location>
</feature>
<gene>
    <name evidence="10" type="ORF">KK078_25750</name>
</gene>
<comment type="catalytic activity">
    <reaction evidence="4">
        <text>Random hydrolysis of (1-&gt;4)-beta-D-mannosidic linkages in mannans, galactomannans and glucomannans.</text>
        <dbReference type="EC" id="3.2.1.78"/>
    </reaction>
</comment>
<feature type="signal peptide" evidence="4">
    <location>
        <begin position="1"/>
        <end position="18"/>
    </location>
</feature>
<name>A0AAP2DE51_9BACT</name>
<evidence type="ECO:0000256" key="1">
    <source>
        <dbReference type="ARBA" id="ARBA00007754"/>
    </source>
</evidence>
<evidence type="ECO:0000256" key="7">
    <source>
        <dbReference type="PIRSR" id="PIRSR018168-3"/>
    </source>
</evidence>
<keyword evidence="11" id="KW-1185">Reference proteome</keyword>
<evidence type="ECO:0000256" key="2">
    <source>
        <dbReference type="ARBA" id="ARBA00022801"/>
    </source>
</evidence>
<evidence type="ECO:0000256" key="3">
    <source>
        <dbReference type="ARBA" id="ARBA00023295"/>
    </source>
</evidence>